<gene>
    <name evidence="1" type="ORF">ADK38_37380</name>
</gene>
<dbReference type="NCBIfam" id="TIGR01720">
    <property type="entry name" value="NRPS-para261"/>
    <property type="match status" value="1"/>
</dbReference>
<protein>
    <recommendedName>
        <fullName evidence="3">Condensation domain-containing protein</fullName>
    </recommendedName>
</protein>
<comment type="caution">
    <text evidence="1">The sequence shown here is derived from an EMBL/GenBank/DDBJ whole genome shotgun (WGS) entry which is preliminary data.</text>
</comment>
<evidence type="ECO:0008006" key="3">
    <source>
        <dbReference type="Google" id="ProtNLM"/>
    </source>
</evidence>
<evidence type="ECO:0000313" key="1">
    <source>
        <dbReference type="EMBL" id="KOG85314.1"/>
    </source>
</evidence>
<keyword evidence="2" id="KW-1185">Reference proteome</keyword>
<proteinExistence type="predicted"/>
<feature type="non-terminal residue" evidence="1">
    <location>
        <position position="1"/>
    </location>
</feature>
<dbReference type="Gene3D" id="3.30.559.30">
    <property type="entry name" value="Nonribosomal peptide synthetase, condensation domain"/>
    <property type="match status" value="1"/>
</dbReference>
<organism evidence="1 2">
    <name type="scientific">Streptomyces varsoviensis</name>
    <dbReference type="NCBI Taxonomy" id="67373"/>
    <lineage>
        <taxon>Bacteria</taxon>
        <taxon>Bacillati</taxon>
        <taxon>Actinomycetota</taxon>
        <taxon>Actinomycetes</taxon>
        <taxon>Kitasatosporales</taxon>
        <taxon>Streptomycetaceae</taxon>
        <taxon>Streptomyces</taxon>
    </lineage>
</organism>
<reference evidence="1 2" key="1">
    <citation type="submission" date="2015-07" db="EMBL/GenBank/DDBJ databases">
        <authorList>
            <person name="Ju K.-S."/>
            <person name="Doroghazi J.R."/>
            <person name="Metcalf W.W."/>
        </authorList>
    </citation>
    <scope>NUCLEOTIDE SEQUENCE [LARGE SCALE GENOMIC DNA]</scope>
    <source>
        <strain evidence="1 2">NRRL B-3589</strain>
    </source>
</reference>
<name>A0ABR5IVZ1_9ACTN</name>
<sequence length="133" mass="13709">GFNYLGRFAARAEAAAIGAVGPWEPAGATAIGGSDDPDMPAPHAVEAGAVIRDTADGPRLTITLSWPDRLLAEAVVERLGRTWLEMLGGLAAHTSAPAAGGHTPSDFVLLDLDQDEVEQFEAIAAHLEGGLSL</sequence>
<dbReference type="Proteomes" id="UP000037020">
    <property type="component" value="Unassembled WGS sequence"/>
</dbReference>
<dbReference type="InterPro" id="IPR010060">
    <property type="entry name" value="NRPS_synth"/>
</dbReference>
<evidence type="ECO:0000313" key="2">
    <source>
        <dbReference type="Proteomes" id="UP000037020"/>
    </source>
</evidence>
<accession>A0ABR5IVZ1</accession>
<dbReference type="EMBL" id="LGUT01003506">
    <property type="protein sequence ID" value="KOG85314.1"/>
    <property type="molecule type" value="Genomic_DNA"/>
</dbReference>